<name>A0ABU1IBP5_9BURK</name>
<dbReference type="InterPro" id="IPR011652">
    <property type="entry name" value="MORN_2"/>
</dbReference>
<comment type="caution">
    <text evidence="2">The sequence shown here is derived from an EMBL/GenBank/DDBJ whole genome shotgun (WGS) entry which is preliminary data.</text>
</comment>
<sequence>MLRRPLNTLLLIAASAISTGAWGLQRCEVDGRSVNPSNGAETAGLTGLMRCRDVDSGQLQREQELRNGRFVGLERFFDREGRLLRERTVNERGNSHGRVAEFWPSGQLKREETADNGRTQGAVRRFSEQGRLERLAVHAEGREQFVLEYNAVGQPQRLQCPAASLFDEDRQPCGFASGATDTVLYSARGIKAAQVRYDRGRLLSSTVWDADGVVTAEQLREQGRRVHRSYSNEAGRSVLREERIFDADDLALPDRRGPLASLRRWGASGQLTEQRGFAGGHEVALERWYLNGALRERSTVRGEGDQVRIAQELYGDDGRLAERRQLTRDQQPTGPQQAFHPSGRVAREDTYGPPDARGRTRLLSRKEWDEAGQPTADDTFLEDGSRQRKAGGLAS</sequence>
<evidence type="ECO:0008006" key="4">
    <source>
        <dbReference type="Google" id="ProtNLM"/>
    </source>
</evidence>
<dbReference type="RefSeq" id="WP_309828959.1">
    <property type="nucleotide sequence ID" value="NZ_JAVIZX010000001.1"/>
</dbReference>
<accession>A0ABU1IBP5</accession>
<feature type="region of interest" description="Disordered" evidence="1">
    <location>
        <begin position="327"/>
        <end position="395"/>
    </location>
</feature>
<evidence type="ECO:0000256" key="1">
    <source>
        <dbReference type="SAM" id="MobiDB-lite"/>
    </source>
</evidence>
<evidence type="ECO:0000313" key="2">
    <source>
        <dbReference type="EMBL" id="MDR6214661.1"/>
    </source>
</evidence>
<dbReference type="EMBL" id="JAVIZX010000001">
    <property type="protein sequence ID" value="MDR6214661.1"/>
    <property type="molecule type" value="Genomic_DNA"/>
</dbReference>
<keyword evidence="3" id="KW-1185">Reference proteome</keyword>
<dbReference type="Pfam" id="PF07661">
    <property type="entry name" value="MORN_2"/>
    <property type="match status" value="1"/>
</dbReference>
<dbReference type="Gene3D" id="3.90.930.1">
    <property type="match status" value="2"/>
</dbReference>
<dbReference type="Proteomes" id="UP001267710">
    <property type="component" value="Unassembled WGS sequence"/>
</dbReference>
<evidence type="ECO:0000313" key="3">
    <source>
        <dbReference type="Proteomes" id="UP001267710"/>
    </source>
</evidence>
<organism evidence="2 3">
    <name type="scientific">Paracidovorax wautersii</name>
    <dbReference type="NCBI Taxonomy" id="1177982"/>
    <lineage>
        <taxon>Bacteria</taxon>
        <taxon>Pseudomonadati</taxon>
        <taxon>Pseudomonadota</taxon>
        <taxon>Betaproteobacteria</taxon>
        <taxon>Burkholderiales</taxon>
        <taxon>Comamonadaceae</taxon>
        <taxon>Paracidovorax</taxon>
    </lineage>
</organism>
<gene>
    <name evidence="2" type="ORF">QE399_002350</name>
</gene>
<proteinExistence type="predicted"/>
<reference evidence="2 3" key="1">
    <citation type="submission" date="2023-08" db="EMBL/GenBank/DDBJ databases">
        <title>Functional and genomic diversity of the sorghum phyllosphere microbiome.</title>
        <authorList>
            <person name="Shade A."/>
        </authorList>
    </citation>
    <scope>NUCLEOTIDE SEQUENCE [LARGE SCALE GENOMIC DNA]</scope>
    <source>
        <strain evidence="2 3">SORGH_AS_0335</strain>
    </source>
</reference>
<dbReference type="SUPFAM" id="SSF82185">
    <property type="entry name" value="Histone H3 K4-specific methyltransferase SET7/9 N-terminal domain"/>
    <property type="match status" value="1"/>
</dbReference>
<protein>
    <recommendedName>
        <fullName evidence="4">Antitoxin component YwqK of the YwqJK toxin-antitoxin module</fullName>
    </recommendedName>
</protein>